<evidence type="ECO:0000256" key="3">
    <source>
        <dbReference type="SAM" id="SignalP"/>
    </source>
</evidence>
<sequence length="678" mass="73703">MSVSLPPRRLLLAWLLVAGWLLTSALAQAAEPTDAQRAAFKRAYATAQQGGDGWRSLAAGLRDYPLYPYLQAAALQHDIQQADRASVEAYLRQYPDWIPAADLRRAFLLELARRQDWSNFLALYQPGLGDTLGCDALQARLAGGARLDFERDLAELWTRPGLPSACDPVLRAAHDQGLLTDARVWTRIDRAVDAGQAGTIAGLADWLDEPGRRSAQQLALALRDPAAALAAAAGWPDQPRQREAAALALARLARRQVDGADTAWQQLRSHFTFNETQRNRILRTLALFHATDFDDGALERLIALPAAAQSEGTREWRVRVALARQNWSAVLAAIDAMPAEQQQDGEWRYFRARALAALGHDDEARRLFEAQAGQATFFGFLSADRLDQPYAICPLTLADSPQREQALLANPGVLRAFELYAVGLPKLARREWARALQDADPATQRVAAVLANRRGWYDRAVFVLNSGEALRLYDLRFPLASQDGLVPQAEHAGVEPAWAYGILRAESAWASDAQSGADARGLMQLVPATAALVAKRNGLDWGGGDTLYDPATNIALGTRYLAQMAARFNGSPWLASAAYNAGPNKVDQWLAARGTLAPDLFVATIPYKETREYVARVMAFSVIYDWRLNGGPVVALAERMGAIGQPYALPTAATARRPVDCPPVAAPATAASAAAATP</sequence>
<comment type="caution">
    <text evidence="6">The sequence shown here is derived from an EMBL/GenBank/DDBJ whole genome shotgun (WGS) entry which is preliminary data.</text>
</comment>
<dbReference type="RefSeq" id="WP_114344166.1">
    <property type="nucleotide sequence ID" value="NZ_QFWQ01000007.1"/>
</dbReference>
<dbReference type="EMBL" id="QFWQ01000007">
    <property type="protein sequence ID" value="RCS29314.1"/>
    <property type="molecule type" value="Genomic_DNA"/>
</dbReference>
<dbReference type="SUPFAM" id="SSF48435">
    <property type="entry name" value="Bacterial muramidases"/>
    <property type="match status" value="1"/>
</dbReference>
<feature type="chain" id="PRO_5016753223" evidence="3">
    <location>
        <begin position="30"/>
        <end position="678"/>
    </location>
</feature>
<keyword evidence="7" id="KW-1185">Reference proteome</keyword>
<dbReference type="Pfam" id="PF01464">
    <property type="entry name" value="SLT"/>
    <property type="match status" value="1"/>
</dbReference>
<evidence type="ECO:0000259" key="5">
    <source>
        <dbReference type="Pfam" id="PF14718"/>
    </source>
</evidence>
<dbReference type="Proteomes" id="UP000252387">
    <property type="component" value="Unassembled WGS sequence"/>
</dbReference>
<feature type="signal peptide" evidence="3">
    <location>
        <begin position="1"/>
        <end position="29"/>
    </location>
</feature>
<dbReference type="InterPro" id="IPR008939">
    <property type="entry name" value="Lytic_TGlycosylase_superhlx_U"/>
</dbReference>
<evidence type="ECO:0000313" key="7">
    <source>
        <dbReference type="Proteomes" id="UP000252387"/>
    </source>
</evidence>
<name>A0A368KBP9_9GAMM</name>
<gene>
    <name evidence="6" type="ORF">DEO45_12505</name>
</gene>
<dbReference type="InterPro" id="IPR012289">
    <property type="entry name" value="Lytic_TGlycosylase_superhlx_L"/>
</dbReference>
<dbReference type="GO" id="GO:0004553">
    <property type="term" value="F:hydrolase activity, hydrolyzing O-glycosyl compounds"/>
    <property type="evidence" value="ECO:0007669"/>
    <property type="project" value="InterPro"/>
</dbReference>
<evidence type="ECO:0000259" key="4">
    <source>
        <dbReference type="Pfam" id="PF01464"/>
    </source>
</evidence>
<keyword evidence="2 3" id="KW-0732">Signal</keyword>
<feature type="domain" description="Transglycosylase SLT" evidence="4">
    <location>
        <begin position="490"/>
        <end position="598"/>
    </location>
</feature>
<dbReference type="Gene3D" id="1.10.530.10">
    <property type="match status" value="1"/>
</dbReference>
<dbReference type="InterPro" id="IPR037061">
    <property type="entry name" value="Lytic_TGlycoase_superhlx_L_sf"/>
</dbReference>
<dbReference type="CDD" id="cd13401">
    <property type="entry name" value="Slt70-like"/>
    <property type="match status" value="1"/>
</dbReference>
<comment type="similarity">
    <text evidence="1">Belongs to the transglycosylase Slt family.</text>
</comment>
<protein>
    <submittedName>
        <fullName evidence="6">Lytic murein transglycosylase</fullName>
    </submittedName>
</protein>
<evidence type="ECO:0000256" key="1">
    <source>
        <dbReference type="ARBA" id="ARBA00007734"/>
    </source>
</evidence>
<dbReference type="OrthoDB" id="92254at2"/>
<dbReference type="PANTHER" id="PTHR37423">
    <property type="entry name" value="SOLUBLE LYTIC MUREIN TRANSGLYCOSYLASE-RELATED"/>
    <property type="match status" value="1"/>
</dbReference>
<accession>A0A368KBP9</accession>
<dbReference type="PANTHER" id="PTHR37423:SF5">
    <property type="entry name" value="SOLUBLE LYTIC MUREIN TRANSGLYCOSYLASE"/>
    <property type="match status" value="1"/>
</dbReference>
<feature type="domain" description="Lytic transglycosylase superhelical linker" evidence="5">
    <location>
        <begin position="409"/>
        <end position="468"/>
    </location>
</feature>
<dbReference type="Gene3D" id="1.10.1240.20">
    <property type="entry name" value="Lytic transglycosylase, superhelical linker domain"/>
    <property type="match status" value="1"/>
</dbReference>
<dbReference type="InterPro" id="IPR008258">
    <property type="entry name" value="Transglycosylase_SLT_dom_1"/>
</dbReference>
<dbReference type="Gene3D" id="1.25.20.10">
    <property type="entry name" value="Bacterial muramidases"/>
    <property type="match status" value="1"/>
</dbReference>
<dbReference type="Pfam" id="PF14718">
    <property type="entry name" value="SLT_L"/>
    <property type="match status" value="1"/>
</dbReference>
<evidence type="ECO:0000256" key="2">
    <source>
        <dbReference type="ARBA" id="ARBA00022729"/>
    </source>
</evidence>
<proteinExistence type="inferred from homology"/>
<dbReference type="InterPro" id="IPR023346">
    <property type="entry name" value="Lysozyme-like_dom_sf"/>
</dbReference>
<dbReference type="AlphaFoldDB" id="A0A368KBP9"/>
<evidence type="ECO:0000313" key="6">
    <source>
        <dbReference type="EMBL" id="RCS29314.1"/>
    </source>
</evidence>
<dbReference type="GO" id="GO:0042597">
    <property type="term" value="C:periplasmic space"/>
    <property type="evidence" value="ECO:0007669"/>
    <property type="project" value="InterPro"/>
</dbReference>
<reference evidence="6 7" key="1">
    <citation type="submission" date="2018-05" db="EMBL/GenBank/DDBJ databases">
        <title>Draft genome sequence of Rhodanobacter denitrificans Yn1 isolated from gold copper mine.</title>
        <authorList>
            <person name="Yang N."/>
            <person name="Mazhar H.S."/>
            <person name="Rensing C."/>
        </authorList>
    </citation>
    <scope>NUCLEOTIDE SEQUENCE [LARGE SCALE GENOMIC DNA]</scope>
    <source>
        <strain evidence="6 7">Yn1</strain>
    </source>
</reference>
<organism evidence="6 7">
    <name type="scientific">Rhodanobacter denitrificans</name>
    <dbReference type="NCBI Taxonomy" id="666685"/>
    <lineage>
        <taxon>Bacteria</taxon>
        <taxon>Pseudomonadati</taxon>
        <taxon>Pseudomonadota</taxon>
        <taxon>Gammaproteobacteria</taxon>
        <taxon>Lysobacterales</taxon>
        <taxon>Rhodanobacteraceae</taxon>
        <taxon>Rhodanobacter</taxon>
    </lineage>
</organism>
<dbReference type="SUPFAM" id="SSF53955">
    <property type="entry name" value="Lysozyme-like"/>
    <property type="match status" value="1"/>
</dbReference>